<evidence type="ECO:0000313" key="1">
    <source>
        <dbReference type="EMBL" id="KAJ7650258.1"/>
    </source>
</evidence>
<evidence type="ECO:0000313" key="2">
    <source>
        <dbReference type="Proteomes" id="UP001221142"/>
    </source>
</evidence>
<gene>
    <name evidence="1" type="ORF">FB45DRAFT_887450</name>
</gene>
<comment type="caution">
    <text evidence="1">The sequence shown here is derived from an EMBL/GenBank/DDBJ whole genome shotgun (WGS) entry which is preliminary data.</text>
</comment>
<evidence type="ECO:0008006" key="3">
    <source>
        <dbReference type="Google" id="ProtNLM"/>
    </source>
</evidence>
<keyword evidence="2" id="KW-1185">Reference proteome</keyword>
<protein>
    <recommendedName>
        <fullName evidence="3">Protein kinase domain-containing protein</fullName>
    </recommendedName>
</protein>
<reference evidence="1" key="1">
    <citation type="submission" date="2023-03" db="EMBL/GenBank/DDBJ databases">
        <title>Massive genome expansion in bonnet fungi (Mycena s.s.) driven by repeated elements and novel gene families across ecological guilds.</title>
        <authorList>
            <consortium name="Lawrence Berkeley National Laboratory"/>
            <person name="Harder C.B."/>
            <person name="Miyauchi S."/>
            <person name="Viragh M."/>
            <person name="Kuo A."/>
            <person name="Thoen E."/>
            <person name="Andreopoulos B."/>
            <person name="Lu D."/>
            <person name="Skrede I."/>
            <person name="Drula E."/>
            <person name="Henrissat B."/>
            <person name="Morin E."/>
            <person name="Kohler A."/>
            <person name="Barry K."/>
            <person name="LaButti K."/>
            <person name="Morin E."/>
            <person name="Salamov A."/>
            <person name="Lipzen A."/>
            <person name="Mereny Z."/>
            <person name="Hegedus B."/>
            <person name="Baldrian P."/>
            <person name="Stursova M."/>
            <person name="Weitz H."/>
            <person name="Taylor A."/>
            <person name="Grigoriev I.V."/>
            <person name="Nagy L.G."/>
            <person name="Martin F."/>
            <person name="Kauserud H."/>
        </authorList>
    </citation>
    <scope>NUCLEOTIDE SEQUENCE</scope>
    <source>
        <strain evidence="1">9284</strain>
    </source>
</reference>
<dbReference type="Proteomes" id="UP001221142">
    <property type="component" value="Unassembled WGS sequence"/>
</dbReference>
<name>A0AAD7CIU1_9AGAR</name>
<organism evidence="1 2">
    <name type="scientific">Roridomyces roridus</name>
    <dbReference type="NCBI Taxonomy" id="1738132"/>
    <lineage>
        <taxon>Eukaryota</taxon>
        <taxon>Fungi</taxon>
        <taxon>Dikarya</taxon>
        <taxon>Basidiomycota</taxon>
        <taxon>Agaricomycotina</taxon>
        <taxon>Agaricomycetes</taxon>
        <taxon>Agaricomycetidae</taxon>
        <taxon>Agaricales</taxon>
        <taxon>Marasmiineae</taxon>
        <taxon>Mycenaceae</taxon>
        <taxon>Roridomyces</taxon>
    </lineage>
</organism>
<accession>A0AAD7CIU1</accession>
<proteinExistence type="predicted"/>
<dbReference type="AlphaFoldDB" id="A0AAD7CIU1"/>
<dbReference type="EMBL" id="JARKIF010000001">
    <property type="protein sequence ID" value="KAJ7650258.1"/>
    <property type="molecule type" value="Genomic_DNA"/>
</dbReference>
<sequence>MRFIFNAVHVLGNKQSEPYQAYKRLIADAKFHSLHLEVLEGRIVPRHYGMWLMDTGNWAGKVLLSITDYCGVSWNDLQSTKWNNPGTRQKIGRTLELMHDVGIKHGELGGDMRHVLLDVYDPELKPADLSTGKVVCYITGFSAAKTHNCARKLPVAPLDAWAFGVQVNCREIHQILHHLDYMPFIKPNDASLVTRAIEWHEQYTKDHPDERDVDILIAQRAQLFPDCGQVYLGTRVTFVPGLPGTMDRVCVSDIPDSSDEETD</sequence>